<evidence type="ECO:0000256" key="2">
    <source>
        <dbReference type="ARBA" id="ARBA00009525"/>
    </source>
</evidence>
<evidence type="ECO:0000259" key="7">
    <source>
        <dbReference type="SMART" id="SM01030"/>
    </source>
</evidence>
<feature type="compositionally biased region" description="Basic and acidic residues" evidence="6">
    <location>
        <begin position="483"/>
        <end position="498"/>
    </location>
</feature>
<feature type="compositionally biased region" description="Basic and acidic residues" evidence="6">
    <location>
        <begin position="90"/>
        <end position="107"/>
    </location>
</feature>
<feature type="region of interest" description="Disordered" evidence="6">
    <location>
        <begin position="35"/>
        <end position="174"/>
    </location>
</feature>
<name>A0A915ASE5_PARUN</name>
<dbReference type="GO" id="GO:0003684">
    <property type="term" value="F:damaged DNA binding"/>
    <property type="evidence" value="ECO:0007669"/>
    <property type="project" value="InterPro"/>
</dbReference>
<dbReference type="InterPro" id="IPR018327">
    <property type="entry name" value="BHD_2"/>
</dbReference>
<keyword evidence="10" id="KW-1185">Reference proteome</keyword>
<accession>A0A915ASE5</accession>
<feature type="compositionally biased region" description="Basic residues" evidence="6">
    <location>
        <begin position="80"/>
        <end position="89"/>
    </location>
</feature>
<evidence type="ECO:0000313" key="11">
    <source>
        <dbReference type="WBParaSite" id="PgR014X_g120_t01"/>
    </source>
</evidence>
<dbReference type="SMART" id="SM01032">
    <property type="entry name" value="BHD_3"/>
    <property type="match status" value="1"/>
</dbReference>
<dbReference type="GO" id="GO:0003697">
    <property type="term" value="F:single-stranded DNA binding"/>
    <property type="evidence" value="ECO:0007669"/>
    <property type="project" value="TreeGrafter"/>
</dbReference>
<dbReference type="Proteomes" id="UP000887569">
    <property type="component" value="Unplaced"/>
</dbReference>
<feature type="compositionally biased region" description="Basic and acidic residues" evidence="6">
    <location>
        <begin position="152"/>
        <end position="163"/>
    </location>
</feature>
<dbReference type="Pfam" id="PF10405">
    <property type="entry name" value="BHD_3"/>
    <property type="match status" value="1"/>
</dbReference>
<feature type="region of interest" description="Disordered" evidence="6">
    <location>
        <begin position="440"/>
        <end position="501"/>
    </location>
</feature>
<dbReference type="GO" id="GO:0005737">
    <property type="term" value="C:cytoplasm"/>
    <property type="evidence" value="ECO:0007669"/>
    <property type="project" value="TreeGrafter"/>
</dbReference>
<dbReference type="InterPro" id="IPR036985">
    <property type="entry name" value="Transglutaminase-like_sf"/>
</dbReference>
<keyword evidence="3" id="KW-0227">DNA damage</keyword>
<evidence type="ECO:0000256" key="3">
    <source>
        <dbReference type="ARBA" id="ARBA00022763"/>
    </source>
</evidence>
<feature type="compositionally biased region" description="Basic and acidic residues" evidence="6">
    <location>
        <begin position="62"/>
        <end position="79"/>
    </location>
</feature>
<sequence>MNVQSVIVVLSTSQLDLKSLLEVFMPADRQIENVDERNRMSASRSSNMKLRPRKAASASLKQKKEEDQEDEPIKVSTKAEKKRVRKRREITRNKESTKAVNGEEKASSDLIAKPITKKRRTAKARPASGSEGDDNNELEKTTTKAQKKRSRKCTEVAKTKENMNGESDEEVPSDPIMKQPIAKQRGTTKLRSADLDVEMKVEQEHELLPGPSTCSGGAFGNSGGVEVSRSASKMQSESGVGVLSSSGSEDEWEEMEEIEPVAQHTVEVTIKQPIQKESEEAKWEKFLRMEVNRKIKQLHVDCHKMHLLCYVAHLRAWARCLVENENLSGQCLSLIPITYVEAAELTFDSTVAERFTQWFTSAFTLSKTVYDAKNGFCDAQSERLEKLIAEKVYETDRDRASILFLCILALKQSVRLCLSCQPVPHKPTLQTLVRSMTLNKADEQPVASGTNKREKGKGTSGGNKQKKVEGQASSGTNKRGERKRANEDSQQKETDSFRETSTAVLARKAAQKVQLKRDYWVEYWDELTKKWICMDPWKGTVGRAESFEDGATSPMHYVIAIDNDFGMRDVTALYASKYPGPAVRRLRIDDKWWDSSIGLFQGKNTHRVRLETVTINDFLLSKPMPTTIAEFKNHPLYVLKKDLLKFEAIYPPDQEPITTLRGGIEVYPRASVHHLQGSLNWLKQARSVKAGEKPYKVVKARPSTRVPPEQREPRTLEVYGYWQTEPYVPPEIVDGRIPRNEYGNIYMYRACMLPKGCVHLKLDGLYGLARRMDIECVPAVVAWDFHKGGNHPIIDGCVVLAKDAMLLKAAWEEQYEKKRIKAAKTRRERAKKNWRRLVRGVLRMKRIRAKFLGPDHRHV</sequence>
<protein>
    <submittedName>
        <fullName evidence="11">Uncharacterized protein</fullName>
    </submittedName>
</protein>
<feature type="domain" description="Rad4 beta-hairpin" evidence="7">
    <location>
        <begin position="620"/>
        <end position="673"/>
    </location>
</feature>
<dbReference type="InterPro" id="IPR018328">
    <property type="entry name" value="Rad4_beta-hairpin_dom3"/>
</dbReference>
<comment type="similarity">
    <text evidence="2">Belongs to the XPC family.</text>
</comment>
<dbReference type="WBParaSite" id="PgR014X_g120_t01">
    <property type="protein sequence ID" value="PgR014X_g120_t01"/>
    <property type="gene ID" value="PgR014X_g120"/>
</dbReference>
<evidence type="ECO:0000259" key="9">
    <source>
        <dbReference type="SMART" id="SM01032"/>
    </source>
</evidence>
<dbReference type="InterPro" id="IPR042488">
    <property type="entry name" value="Rad4_BHD3_sf"/>
</dbReference>
<dbReference type="PANTHER" id="PTHR12135">
    <property type="entry name" value="DNA REPAIR PROTEIN XP-C / RAD4"/>
    <property type="match status" value="1"/>
</dbReference>
<organism evidence="10 11">
    <name type="scientific">Parascaris univalens</name>
    <name type="common">Nematode worm</name>
    <dbReference type="NCBI Taxonomy" id="6257"/>
    <lineage>
        <taxon>Eukaryota</taxon>
        <taxon>Metazoa</taxon>
        <taxon>Ecdysozoa</taxon>
        <taxon>Nematoda</taxon>
        <taxon>Chromadorea</taxon>
        <taxon>Rhabditida</taxon>
        <taxon>Spirurina</taxon>
        <taxon>Ascaridomorpha</taxon>
        <taxon>Ascaridoidea</taxon>
        <taxon>Ascarididae</taxon>
        <taxon>Parascaris</taxon>
    </lineage>
</organism>
<dbReference type="AlphaFoldDB" id="A0A915ASE5"/>
<evidence type="ECO:0000256" key="6">
    <source>
        <dbReference type="SAM" id="MobiDB-lite"/>
    </source>
</evidence>
<dbReference type="Gene3D" id="2.20.20.110">
    <property type="entry name" value="Rad4, beta-hairpin domain BHD1"/>
    <property type="match status" value="1"/>
</dbReference>
<dbReference type="SMART" id="SM01030">
    <property type="entry name" value="BHD_1"/>
    <property type="match status" value="1"/>
</dbReference>
<dbReference type="Pfam" id="PF10403">
    <property type="entry name" value="BHD_1"/>
    <property type="match status" value="1"/>
</dbReference>
<dbReference type="InterPro" id="IPR004583">
    <property type="entry name" value="DNA_repair_Rad4"/>
</dbReference>
<dbReference type="FunFam" id="3.30.70.2460:FF:000001">
    <property type="entry name" value="DNA repair protein Rad4 family"/>
    <property type="match status" value="1"/>
</dbReference>
<proteinExistence type="inferred from homology"/>
<dbReference type="Pfam" id="PF10404">
    <property type="entry name" value="BHD_2"/>
    <property type="match status" value="1"/>
</dbReference>
<feature type="domain" description="Rad4 beta-hairpin" evidence="9">
    <location>
        <begin position="737"/>
        <end position="811"/>
    </location>
</feature>
<keyword evidence="5" id="KW-0539">Nucleus</keyword>
<evidence type="ECO:0000256" key="4">
    <source>
        <dbReference type="ARBA" id="ARBA00023204"/>
    </source>
</evidence>
<dbReference type="GO" id="GO:0006289">
    <property type="term" value="P:nucleotide-excision repair"/>
    <property type="evidence" value="ECO:0007669"/>
    <property type="project" value="InterPro"/>
</dbReference>
<dbReference type="Gene3D" id="3.30.70.2460">
    <property type="entry name" value="Rad4, beta-hairpin domain BHD3"/>
    <property type="match status" value="1"/>
</dbReference>
<keyword evidence="4" id="KW-0234">DNA repair</keyword>
<dbReference type="InterPro" id="IPR018325">
    <property type="entry name" value="Rad4/PNGase_transGLS-fold"/>
</dbReference>
<dbReference type="GO" id="GO:0071942">
    <property type="term" value="C:XPC complex"/>
    <property type="evidence" value="ECO:0007669"/>
    <property type="project" value="TreeGrafter"/>
</dbReference>
<dbReference type="GO" id="GO:0006298">
    <property type="term" value="P:mismatch repair"/>
    <property type="evidence" value="ECO:0007669"/>
    <property type="project" value="TreeGrafter"/>
</dbReference>
<evidence type="ECO:0000259" key="8">
    <source>
        <dbReference type="SMART" id="SM01031"/>
    </source>
</evidence>
<dbReference type="GO" id="GO:0000111">
    <property type="term" value="C:nucleotide-excision repair factor 2 complex"/>
    <property type="evidence" value="ECO:0007669"/>
    <property type="project" value="TreeGrafter"/>
</dbReference>
<dbReference type="SMART" id="SM01031">
    <property type="entry name" value="BHD_2"/>
    <property type="match status" value="1"/>
</dbReference>
<evidence type="ECO:0000313" key="10">
    <source>
        <dbReference type="Proteomes" id="UP000887569"/>
    </source>
</evidence>
<evidence type="ECO:0000256" key="5">
    <source>
        <dbReference type="ARBA" id="ARBA00023242"/>
    </source>
</evidence>
<dbReference type="SUPFAM" id="SSF54001">
    <property type="entry name" value="Cysteine proteinases"/>
    <property type="match status" value="1"/>
</dbReference>
<dbReference type="Pfam" id="PF03835">
    <property type="entry name" value="Rad4"/>
    <property type="match status" value="1"/>
</dbReference>
<comment type="subcellular location">
    <subcellularLocation>
        <location evidence="1">Nucleus</location>
    </subcellularLocation>
</comment>
<dbReference type="PANTHER" id="PTHR12135:SF0">
    <property type="entry name" value="DNA REPAIR PROTEIN COMPLEMENTING XP-C CELLS"/>
    <property type="match status" value="1"/>
</dbReference>
<dbReference type="InterPro" id="IPR038765">
    <property type="entry name" value="Papain-like_cys_pep_sf"/>
</dbReference>
<reference evidence="11" key="1">
    <citation type="submission" date="2022-11" db="UniProtKB">
        <authorList>
            <consortium name="WormBaseParasite"/>
        </authorList>
    </citation>
    <scope>IDENTIFICATION</scope>
</reference>
<feature type="domain" description="Rad4 beta-hairpin" evidence="8">
    <location>
        <begin position="675"/>
        <end position="730"/>
    </location>
</feature>
<evidence type="ECO:0000256" key="1">
    <source>
        <dbReference type="ARBA" id="ARBA00004123"/>
    </source>
</evidence>
<dbReference type="InterPro" id="IPR018326">
    <property type="entry name" value="Rad4_beta-hairpin_dom1"/>
</dbReference>
<dbReference type="Gene3D" id="3.90.260.10">
    <property type="entry name" value="Transglutaminase-like"/>
    <property type="match status" value="1"/>
</dbReference>